<comment type="similarity">
    <text evidence="2">Belongs to the SusD family.</text>
</comment>
<evidence type="ECO:0000313" key="10">
    <source>
        <dbReference type="Proteomes" id="UP000220133"/>
    </source>
</evidence>
<evidence type="ECO:0000313" key="9">
    <source>
        <dbReference type="EMBL" id="ATL48331.1"/>
    </source>
</evidence>
<name>A0A291QWN8_9BACT</name>
<dbReference type="KEGG" id="cbae:COR50_14805"/>
<keyword evidence="3 6" id="KW-0732">Signal</keyword>
<feature type="domain" description="SusD-like N-terminal" evidence="8">
    <location>
        <begin position="56"/>
        <end position="210"/>
    </location>
</feature>
<dbReference type="EMBL" id="CP023777">
    <property type="protein sequence ID" value="ATL48331.1"/>
    <property type="molecule type" value="Genomic_DNA"/>
</dbReference>
<protein>
    <submittedName>
        <fullName evidence="9">Uncharacterized protein</fullName>
    </submittedName>
</protein>
<dbReference type="InterPro" id="IPR011990">
    <property type="entry name" value="TPR-like_helical_dom_sf"/>
</dbReference>
<comment type="subcellular location">
    <subcellularLocation>
        <location evidence="1">Cell outer membrane</location>
    </subcellularLocation>
</comment>
<accession>A0A291QWN8</accession>
<evidence type="ECO:0000256" key="3">
    <source>
        <dbReference type="ARBA" id="ARBA00022729"/>
    </source>
</evidence>
<feature type="signal peptide" evidence="6">
    <location>
        <begin position="1"/>
        <end position="20"/>
    </location>
</feature>
<evidence type="ECO:0000256" key="1">
    <source>
        <dbReference type="ARBA" id="ARBA00004442"/>
    </source>
</evidence>
<evidence type="ECO:0000259" key="8">
    <source>
        <dbReference type="Pfam" id="PF14322"/>
    </source>
</evidence>
<dbReference type="InterPro" id="IPR033985">
    <property type="entry name" value="SusD-like_N"/>
</dbReference>
<dbReference type="OrthoDB" id="5694214at2"/>
<reference evidence="9 10" key="1">
    <citation type="submission" date="2017-10" db="EMBL/GenBank/DDBJ databases">
        <title>Paenichitinophaga pekingensis gen. nov., sp. nov., isolated from activated sludge.</title>
        <authorList>
            <person name="Jin D."/>
            <person name="Kong X."/>
            <person name="Deng Y."/>
            <person name="Bai Z."/>
        </authorList>
    </citation>
    <scope>NUCLEOTIDE SEQUENCE [LARGE SCALE GENOMIC DNA]</scope>
    <source>
        <strain evidence="9 10">13</strain>
    </source>
</reference>
<keyword evidence="10" id="KW-1185">Reference proteome</keyword>
<gene>
    <name evidence="9" type="ORF">COR50_14805</name>
</gene>
<dbReference type="Pfam" id="PF14322">
    <property type="entry name" value="SusD-like_3"/>
    <property type="match status" value="1"/>
</dbReference>
<dbReference type="AlphaFoldDB" id="A0A291QWN8"/>
<organism evidence="9 10">
    <name type="scientific">Chitinophaga caeni</name>
    <dbReference type="NCBI Taxonomy" id="2029983"/>
    <lineage>
        <taxon>Bacteria</taxon>
        <taxon>Pseudomonadati</taxon>
        <taxon>Bacteroidota</taxon>
        <taxon>Chitinophagia</taxon>
        <taxon>Chitinophagales</taxon>
        <taxon>Chitinophagaceae</taxon>
        <taxon>Chitinophaga</taxon>
    </lineage>
</organism>
<evidence type="ECO:0000256" key="2">
    <source>
        <dbReference type="ARBA" id="ARBA00006275"/>
    </source>
</evidence>
<dbReference type="Proteomes" id="UP000220133">
    <property type="component" value="Chromosome"/>
</dbReference>
<sequence length="450" mass="50663">MYMKQLFNYIILVPAFAVMASCSQKLDEIKPDTQITFDQLNDNNLPLALNGAKLALTSNNAFYLYYSHQDIMSDDVESITLTSWESNNVSPTENTLTFMFRQPYTAIATANMIIKYGIKNSISEKISATVGEAYLIRAYSYMLLSEHFGGVVLVYGDEDPKVRRDRNTLAEVQDQIENDLKEAASLLPDYSDARTGSKQAAQLLLARLYLNQGKNDEAILLAKDVMDPSKSPLQLGSDFPAIFKSMANSKESIYKINETTTPTSDQYGLSYIFGPGKTVGPDYPGSGNNWIDSNLVKSYESNDIRKAYFLRAKGASIVDTVYFLMKFSPETTPSYPVCRLSEAYLIIAEAKARKGAVEVQEYNALRTARHASTVQALDFSSPAEFLDEIEKERRREFVGERLRWQDMRRFGKLDNWLSSLGQPATHALLPIPSHEFLVNPDLEQNEDYSK</sequence>
<dbReference type="InterPro" id="IPR012944">
    <property type="entry name" value="SusD_RagB_dom"/>
</dbReference>
<evidence type="ECO:0000256" key="5">
    <source>
        <dbReference type="ARBA" id="ARBA00023237"/>
    </source>
</evidence>
<feature type="chain" id="PRO_5012290546" evidence="6">
    <location>
        <begin position="21"/>
        <end position="450"/>
    </location>
</feature>
<dbReference type="SUPFAM" id="SSF48452">
    <property type="entry name" value="TPR-like"/>
    <property type="match status" value="1"/>
</dbReference>
<keyword evidence="5" id="KW-0998">Cell outer membrane</keyword>
<proteinExistence type="inferred from homology"/>
<evidence type="ECO:0000259" key="7">
    <source>
        <dbReference type="Pfam" id="PF07980"/>
    </source>
</evidence>
<feature type="domain" description="RagB/SusD" evidence="7">
    <location>
        <begin position="316"/>
        <end position="414"/>
    </location>
</feature>
<dbReference type="Pfam" id="PF07980">
    <property type="entry name" value="SusD_RagB"/>
    <property type="match status" value="1"/>
</dbReference>
<evidence type="ECO:0000256" key="6">
    <source>
        <dbReference type="SAM" id="SignalP"/>
    </source>
</evidence>
<keyword evidence="4" id="KW-0472">Membrane</keyword>
<dbReference type="PROSITE" id="PS51257">
    <property type="entry name" value="PROKAR_LIPOPROTEIN"/>
    <property type="match status" value="1"/>
</dbReference>
<evidence type="ECO:0000256" key="4">
    <source>
        <dbReference type="ARBA" id="ARBA00023136"/>
    </source>
</evidence>
<dbReference type="CDD" id="cd08977">
    <property type="entry name" value="SusD"/>
    <property type="match status" value="1"/>
</dbReference>
<dbReference type="Gene3D" id="1.25.40.390">
    <property type="match status" value="1"/>
</dbReference>
<dbReference type="GO" id="GO:0009279">
    <property type="term" value="C:cell outer membrane"/>
    <property type="evidence" value="ECO:0007669"/>
    <property type="project" value="UniProtKB-SubCell"/>
</dbReference>